<dbReference type="AlphaFoldDB" id="A0A7R7DLD8"/>
<dbReference type="EMBL" id="AP023355">
    <property type="protein sequence ID" value="BCJ33631.1"/>
    <property type="molecule type" value="Genomic_DNA"/>
</dbReference>
<gene>
    <name evidence="2" type="ORF">Athai_11340</name>
</gene>
<sequence>MAIATLPTAPAPARLAHRRRFPVRPGQIATWQLAAAGTALAGAPWQLPGIAVAATGLAAVAVTAPRWRGRFGYQWLGSLLRYRARRGAPAASEAIDTVLPGLAVSTCADRAGNRTGVAAYGRFFSAVLRIGSGVEPDELIGPLLAGYRRAELPPAAVQLVTWRVPVGDEQVRTSWLAVRFSPAACPAAVEARGGGTAGALRATANCALALGLQLAEAGIEAHVLDGAALREELAAALGATPGSPTAIAEHWRGQQVGGGAQAVYRLPSRVDVADALGRPAPADAAFTAVSLTLTRPDTGTEPDVSLLLRVGAPAAQGRITPDTVVDDLGLRAHRLDGEHAPATRRTLPLAL</sequence>
<evidence type="ECO:0000313" key="2">
    <source>
        <dbReference type="EMBL" id="BCJ33631.1"/>
    </source>
</evidence>
<reference evidence="2 3" key="1">
    <citation type="submission" date="2020-08" db="EMBL/GenBank/DDBJ databases">
        <title>Whole genome shotgun sequence of Actinocatenispora thailandica NBRC 105041.</title>
        <authorList>
            <person name="Komaki H."/>
            <person name="Tamura T."/>
        </authorList>
    </citation>
    <scope>NUCLEOTIDE SEQUENCE [LARGE SCALE GENOMIC DNA]</scope>
    <source>
        <strain evidence="2 3">NBRC 105041</strain>
    </source>
</reference>
<proteinExistence type="predicted"/>
<dbReference type="InterPro" id="IPR050051">
    <property type="entry name" value="EccE_dom"/>
</dbReference>
<accession>A0A7R7DLD8</accession>
<dbReference type="KEGG" id="atl:Athai_11340"/>
<dbReference type="RefSeq" id="WP_203960490.1">
    <property type="nucleotide sequence ID" value="NZ_AP023355.1"/>
</dbReference>
<feature type="domain" description="Type VII secretion system protein EccE" evidence="1">
    <location>
        <begin position="171"/>
        <end position="265"/>
    </location>
</feature>
<organism evidence="2 3">
    <name type="scientific">Actinocatenispora thailandica</name>
    <dbReference type="NCBI Taxonomy" id="227318"/>
    <lineage>
        <taxon>Bacteria</taxon>
        <taxon>Bacillati</taxon>
        <taxon>Actinomycetota</taxon>
        <taxon>Actinomycetes</taxon>
        <taxon>Micromonosporales</taxon>
        <taxon>Micromonosporaceae</taxon>
        <taxon>Actinocatenispora</taxon>
    </lineage>
</organism>
<dbReference type="Pfam" id="PF11203">
    <property type="entry name" value="EccE"/>
    <property type="match status" value="1"/>
</dbReference>
<evidence type="ECO:0000313" key="3">
    <source>
        <dbReference type="Proteomes" id="UP000611640"/>
    </source>
</evidence>
<keyword evidence="3" id="KW-1185">Reference proteome</keyword>
<name>A0A7R7DLD8_9ACTN</name>
<protein>
    <recommendedName>
        <fullName evidence="1">Type VII secretion system protein EccE domain-containing protein</fullName>
    </recommendedName>
</protein>
<evidence type="ECO:0000259" key="1">
    <source>
        <dbReference type="Pfam" id="PF11203"/>
    </source>
</evidence>
<dbReference type="Proteomes" id="UP000611640">
    <property type="component" value="Chromosome"/>
</dbReference>